<feature type="chain" id="PRO_5002173589" evidence="1">
    <location>
        <begin position="21"/>
        <end position="205"/>
    </location>
</feature>
<accession>A0A0C2WHD3</accession>
<reference evidence="2 3" key="1">
    <citation type="submission" date="2014-04" db="EMBL/GenBank/DDBJ databases">
        <title>Evolutionary Origins and Diversification of the Mycorrhizal Mutualists.</title>
        <authorList>
            <consortium name="DOE Joint Genome Institute"/>
            <consortium name="Mycorrhizal Genomics Consortium"/>
            <person name="Kohler A."/>
            <person name="Kuo A."/>
            <person name="Nagy L.G."/>
            <person name="Floudas D."/>
            <person name="Copeland A."/>
            <person name="Barry K.W."/>
            <person name="Cichocki N."/>
            <person name="Veneault-Fourrey C."/>
            <person name="LaButti K."/>
            <person name="Lindquist E.A."/>
            <person name="Lipzen A."/>
            <person name="Lundell T."/>
            <person name="Morin E."/>
            <person name="Murat C."/>
            <person name="Riley R."/>
            <person name="Ohm R."/>
            <person name="Sun H."/>
            <person name="Tunlid A."/>
            <person name="Henrissat B."/>
            <person name="Grigoriev I.V."/>
            <person name="Hibbett D.S."/>
            <person name="Martin F."/>
        </authorList>
    </citation>
    <scope>NUCLEOTIDE SEQUENCE [LARGE SCALE GENOMIC DNA]</scope>
    <source>
        <strain evidence="2 3">Koide BX008</strain>
    </source>
</reference>
<name>A0A0C2WHD3_AMAMK</name>
<feature type="signal peptide" evidence="1">
    <location>
        <begin position="1"/>
        <end position="20"/>
    </location>
</feature>
<organism evidence="2 3">
    <name type="scientific">Amanita muscaria (strain Koide BX008)</name>
    <dbReference type="NCBI Taxonomy" id="946122"/>
    <lineage>
        <taxon>Eukaryota</taxon>
        <taxon>Fungi</taxon>
        <taxon>Dikarya</taxon>
        <taxon>Basidiomycota</taxon>
        <taxon>Agaricomycotina</taxon>
        <taxon>Agaricomycetes</taxon>
        <taxon>Agaricomycetidae</taxon>
        <taxon>Agaricales</taxon>
        <taxon>Pluteineae</taxon>
        <taxon>Amanitaceae</taxon>
        <taxon>Amanita</taxon>
    </lineage>
</organism>
<keyword evidence="3" id="KW-1185">Reference proteome</keyword>
<keyword evidence="1" id="KW-0732">Signal</keyword>
<evidence type="ECO:0000313" key="2">
    <source>
        <dbReference type="EMBL" id="KIL56036.1"/>
    </source>
</evidence>
<evidence type="ECO:0000256" key="1">
    <source>
        <dbReference type="SAM" id="SignalP"/>
    </source>
</evidence>
<gene>
    <name evidence="2" type="ORF">M378DRAFT_173071</name>
</gene>
<dbReference type="AlphaFoldDB" id="A0A0C2WHD3"/>
<sequence>MRHLCCNIFLTLSTISDILRQSPLLDVCGINVEQEDEAEPTTVLTLPQLRIFHIRVEHNGPQGPQCDLDRVLRSFKCPNLTDFGLEIPQWTPETYKIIETQYNLHQLLRFDMLKFPYPISKVLFDAPMLQELILVEKVFMDEKALQGIASGKLGRCLTSIGFEGNFNEKKVLDMVASRQRHVKQVVETSRSWQDQQISGIKWISL</sequence>
<evidence type="ECO:0000313" key="3">
    <source>
        <dbReference type="Proteomes" id="UP000054549"/>
    </source>
</evidence>
<dbReference type="InParanoid" id="A0A0C2WHD3"/>
<protein>
    <submittedName>
        <fullName evidence="2">Uncharacterized protein</fullName>
    </submittedName>
</protein>
<dbReference type="OrthoDB" id="2884925at2759"/>
<dbReference type="HOGENOM" id="CLU_1340324_0_0_1"/>
<dbReference type="Proteomes" id="UP000054549">
    <property type="component" value="Unassembled WGS sequence"/>
</dbReference>
<proteinExistence type="predicted"/>
<dbReference type="EMBL" id="KN818453">
    <property type="protein sequence ID" value="KIL56036.1"/>
    <property type="molecule type" value="Genomic_DNA"/>
</dbReference>
<feature type="non-terminal residue" evidence="2">
    <location>
        <position position="205"/>
    </location>
</feature>